<protein>
    <submittedName>
        <fullName evidence="2">Uncharacterized protein</fullName>
    </submittedName>
</protein>
<evidence type="ECO:0000313" key="3">
    <source>
        <dbReference type="Proteomes" id="UP001415857"/>
    </source>
</evidence>
<dbReference type="PANTHER" id="PTHR36350">
    <property type="entry name" value="TRANSMEMBRANE PROTEIN"/>
    <property type="match status" value="1"/>
</dbReference>
<dbReference type="EMBL" id="JBBPBK010000016">
    <property type="protein sequence ID" value="KAK9268251.1"/>
    <property type="molecule type" value="Genomic_DNA"/>
</dbReference>
<keyword evidence="3" id="KW-1185">Reference proteome</keyword>
<accession>A0AAP0NAA4</accession>
<keyword evidence="1" id="KW-0812">Transmembrane</keyword>
<dbReference type="InterPro" id="IPR011990">
    <property type="entry name" value="TPR-like_helical_dom_sf"/>
</dbReference>
<keyword evidence="1" id="KW-0472">Membrane</keyword>
<dbReference type="AlphaFoldDB" id="A0AAP0NAA4"/>
<evidence type="ECO:0000256" key="1">
    <source>
        <dbReference type="SAM" id="Phobius"/>
    </source>
</evidence>
<organism evidence="2 3">
    <name type="scientific">Liquidambar formosana</name>
    <name type="common">Formosan gum</name>
    <dbReference type="NCBI Taxonomy" id="63359"/>
    <lineage>
        <taxon>Eukaryota</taxon>
        <taxon>Viridiplantae</taxon>
        <taxon>Streptophyta</taxon>
        <taxon>Embryophyta</taxon>
        <taxon>Tracheophyta</taxon>
        <taxon>Spermatophyta</taxon>
        <taxon>Magnoliopsida</taxon>
        <taxon>eudicotyledons</taxon>
        <taxon>Gunneridae</taxon>
        <taxon>Pentapetalae</taxon>
        <taxon>Saxifragales</taxon>
        <taxon>Altingiaceae</taxon>
        <taxon>Liquidambar</taxon>
    </lineage>
</organism>
<reference evidence="2 3" key="1">
    <citation type="journal article" date="2024" name="Plant J.">
        <title>Genome sequences and population genomics reveal climatic adaptation and genomic divergence between two closely related sweetgum species.</title>
        <authorList>
            <person name="Xu W.Q."/>
            <person name="Ren C.Q."/>
            <person name="Zhang X.Y."/>
            <person name="Comes H.P."/>
            <person name="Liu X.H."/>
            <person name="Li Y.G."/>
            <person name="Kettle C.J."/>
            <person name="Jalonen R."/>
            <person name="Gaisberger H."/>
            <person name="Ma Y.Z."/>
            <person name="Qiu Y.X."/>
        </authorList>
    </citation>
    <scope>NUCLEOTIDE SEQUENCE [LARGE SCALE GENOMIC DNA]</scope>
    <source>
        <strain evidence="2">Hangzhou</strain>
    </source>
</reference>
<dbReference type="Proteomes" id="UP001415857">
    <property type="component" value="Unassembled WGS sequence"/>
</dbReference>
<name>A0AAP0NAA4_LIQFO</name>
<dbReference type="PANTHER" id="PTHR36350:SF3">
    <property type="entry name" value="TRANSMEMBRANE PROTEIN"/>
    <property type="match status" value="1"/>
</dbReference>
<dbReference type="SUPFAM" id="SSF48452">
    <property type="entry name" value="TPR-like"/>
    <property type="match status" value="1"/>
</dbReference>
<keyword evidence="1" id="KW-1133">Transmembrane helix</keyword>
<comment type="caution">
    <text evidence="2">The sequence shown here is derived from an EMBL/GenBank/DDBJ whole genome shotgun (WGS) entry which is preliminary data.</text>
</comment>
<proteinExistence type="predicted"/>
<gene>
    <name evidence="2" type="ORF">L1049_010694</name>
</gene>
<evidence type="ECO:0000313" key="2">
    <source>
        <dbReference type="EMBL" id="KAK9268251.1"/>
    </source>
</evidence>
<feature type="transmembrane region" description="Helical" evidence="1">
    <location>
        <begin position="29"/>
        <end position="51"/>
    </location>
</feature>
<sequence>MLIFSYALIRNIERPIVNLFRNITTKSKYGPTVVAVLPIVIFASICFAWAYTSRARKRKEKVRPVLTRSLSIGTLHGGRLALQRLMDYRDACADVNVLDAAEAELETSLAEERPDFKKLQRTVAKLEMSGKEDKAIGILEMAMRKAQKEEKSFEAYEIQMLLVEMLIYKGDFEKALHCECLNDEKISDARRPLYKAIIHILVDHPKEEATKCWEDFKEIRRHFQSPPSLQDSRLHEATVNFYKFEKAVKLLKHDIREACT</sequence>